<evidence type="ECO:0000256" key="5">
    <source>
        <dbReference type="ARBA" id="ARBA00023125"/>
    </source>
</evidence>
<evidence type="ECO:0000256" key="2">
    <source>
        <dbReference type="ARBA" id="ARBA00006645"/>
    </source>
</evidence>
<proteinExistence type="inferred from homology"/>
<dbReference type="Pfam" id="PF21338">
    <property type="entry name" value="Top1B_N_bact"/>
    <property type="match status" value="1"/>
</dbReference>
<keyword evidence="5" id="KW-0238">DNA-binding</keyword>
<dbReference type="SUPFAM" id="SSF56349">
    <property type="entry name" value="DNA breaking-rejoining enzymes"/>
    <property type="match status" value="1"/>
</dbReference>
<protein>
    <recommendedName>
        <fullName evidence="3">DNA topoisomerase</fullName>
        <ecNumber evidence="3">5.6.2.1</ecNumber>
    </recommendedName>
</protein>
<evidence type="ECO:0000256" key="4">
    <source>
        <dbReference type="ARBA" id="ARBA00023029"/>
    </source>
</evidence>
<dbReference type="GO" id="GO:0006265">
    <property type="term" value="P:DNA topological change"/>
    <property type="evidence" value="ECO:0007669"/>
    <property type="project" value="InterPro"/>
</dbReference>
<dbReference type="OrthoDB" id="9778962at2"/>
<keyword evidence="4" id="KW-0799">Topoisomerase</keyword>
<sequence length="371" mass="41814">MIDTLQEVKESGLIYVTDSTAGIRRMGEPGAFYYLDAKGARVTDEKQLDRVKKLVLPPAWTNVWIAVSPNAYLQATGIDAAGRKQYRYHPKWTSRRSDAKYFRLAEFARVLPRARKQILTDLRRKKLDERKVLAICVDVMQKTLIRIGNESYKRKHGSFGLSTLRDKHAVINGSKLELSFVGKKGVQQQVRLTDRNLAKLVKKCREIPGQELFQYYLPDGSRRSVDSGRINAYIQEITGSDFTAKDFRTWGGTLEAFRQMAQCFQAGDQRPRKKLIVDVLDCVAFKLGNTRAVCKSSYVYPMLLEAFENDQLGQFLKKVKPAQKTQLSGLESDEKVLLAFLKAVSAEVAAIKEAPQKGKAGRSAPQAATEN</sequence>
<reference evidence="9 10" key="1">
    <citation type="submission" date="2018-03" db="EMBL/GenBank/DDBJ databases">
        <authorList>
            <person name="Keele B.F."/>
        </authorList>
    </citation>
    <scope>NUCLEOTIDE SEQUENCE [LARGE SCALE GENOMIC DNA]</scope>
    <source>
        <strain evidence="9 10">YL28-9</strain>
    </source>
</reference>
<dbReference type="InterPro" id="IPR001631">
    <property type="entry name" value="TopoI"/>
</dbReference>
<dbReference type="Gene3D" id="1.10.132.120">
    <property type="match status" value="1"/>
</dbReference>
<dbReference type="PROSITE" id="PS52038">
    <property type="entry name" value="TOPO_IB_2"/>
    <property type="match status" value="1"/>
</dbReference>
<keyword evidence="6 9" id="KW-0413">Isomerase</keyword>
<dbReference type="GO" id="GO:0003917">
    <property type="term" value="F:DNA topoisomerase type I (single strand cut, ATP-independent) activity"/>
    <property type="evidence" value="ECO:0007669"/>
    <property type="project" value="UniProtKB-EC"/>
</dbReference>
<dbReference type="GO" id="GO:0003677">
    <property type="term" value="F:DNA binding"/>
    <property type="evidence" value="ECO:0007669"/>
    <property type="project" value="UniProtKB-KW"/>
</dbReference>
<comment type="catalytic activity">
    <reaction evidence="1">
        <text>ATP-independent breakage of single-stranded DNA, followed by passage and rejoining.</text>
        <dbReference type="EC" id="5.6.2.1"/>
    </reaction>
</comment>
<dbReference type="InterPro" id="IPR035447">
    <property type="entry name" value="DNA_topo_I_N_sf"/>
</dbReference>
<dbReference type="Gene3D" id="3.30.66.10">
    <property type="entry name" value="DNA topoisomerase I domain"/>
    <property type="match status" value="1"/>
</dbReference>
<comment type="similarity">
    <text evidence="2">Belongs to the type IB topoisomerase family.</text>
</comment>
<dbReference type="InterPro" id="IPR014711">
    <property type="entry name" value="TopoI_cat_a-hlx-sub_euk"/>
</dbReference>
<feature type="domain" description="DNA topoisomerase I catalytic core eukaryotic-type" evidence="7">
    <location>
        <begin position="94"/>
        <end position="296"/>
    </location>
</feature>
<name>A0A2T3HIE7_9SPHI</name>
<dbReference type="RefSeq" id="WP_107216319.1">
    <property type="nucleotide sequence ID" value="NZ_KZ686270.1"/>
</dbReference>
<gene>
    <name evidence="9" type="ORF">C7T94_15480</name>
</gene>
<dbReference type="PRINTS" id="PR00416">
    <property type="entry name" value="EUTPISMRASEI"/>
</dbReference>
<dbReference type="Proteomes" id="UP000240912">
    <property type="component" value="Unassembled WGS sequence"/>
</dbReference>
<dbReference type="InterPro" id="IPR049331">
    <property type="entry name" value="Top1B_N_bact"/>
</dbReference>
<dbReference type="Gene3D" id="3.90.15.10">
    <property type="entry name" value="Topoisomerase I, Chain A, domain 3"/>
    <property type="match status" value="1"/>
</dbReference>
<keyword evidence="10" id="KW-1185">Reference proteome</keyword>
<dbReference type="EC" id="5.6.2.1" evidence="3"/>
<dbReference type="InterPro" id="IPR013500">
    <property type="entry name" value="TopoI_cat_euk"/>
</dbReference>
<comment type="caution">
    <text evidence="9">The sequence shown here is derived from an EMBL/GenBank/DDBJ whole genome shotgun (WGS) entry which is preliminary data.</text>
</comment>
<evidence type="ECO:0000313" key="9">
    <source>
        <dbReference type="EMBL" id="PST82200.1"/>
    </source>
</evidence>
<evidence type="ECO:0000256" key="3">
    <source>
        <dbReference type="ARBA" id="ARBA00012891"/>
    </source>
</evidence>
<dbReference type="EMBL" id="PYLS01000006">
    <property type="protein sequence ID" value="PST82200.1"/>
    <property type="molecule type" value="Genomic_DNA"/>
</dbReference>
<evidence type="ECO:0000259" key="8">
    <source>
        <dbReference type="Pfam" id="PF21338"/>
    </source>
</evidence>
<evidence type="ECO:0000259" key="7">
    <source>
        <dbReference type="Pfam" id="PF01028"/>
    </source>
</evidence>
<dbReference type="SUPFAM" id="SSF55869">
    <property type="entry name" value="DNA topoisomerase I domain"/>
    <property type="match status" value="1"/>
</dbReference>
<feature type="domain" description="DNA topoisomerase IB N-terminal" evidence="8">
    <location>
        <begin position="32"/>
        <end position="79"/>
    </location>
</feature>
<evidence type="ECO:0000313" key="10">
    <source>
        <dbReference type="Proteomes" id="UP000240912"/>
    </source>
</evidence>
<evidence type="ECO:0000256" key="6">
    <source>
        <dbReference type="ARBA" id="ARBA00023235"/>
    </source>
</evidence>
<organism evidence="9 10">
    <name type="scientific">Pedobacter yulinensis</name>
    <dbReference type="NCBI Taxonomy" id="2126353"/>
    <lineage>
        <taxon>Bacteria</taxon>
        <taxon>Pseudomonadati</taxon>
        <taxon>Bacteroidota</taxon>
        <taxon>Sphingobacteriia</taxon>
        <taxon>Sphingobacteriales</taxon>
        <taxon>Sphingobacteriaceae</taxon>
        <taxon>Pedobacter</taxon>
    </lineage>
</organism>
<dbReference type="Pfam" id="PF01028">
    <property type="entry name" value="Topoisom_I"/>
    <property type="match status" value="1"/>
</dbReference>
<evidence type="ECO:0000256" key="1">
    <source>
        <dbReference type="ARBA" id="ARBA00000213"/>
    </source>
</evidence>
<accession>A0A2T3HIE7</accession>
<dbReference type="AlphaFoldDB" id="A0A2T3HIE7"/>
<dbReference type="InterPro" id="IPR011010">
    <property type="entry name" value="DNA_brk_join_enz"/>
</dbReference>